<dbReference type="Proteomes" id="UP000297855">
    <property type="component" value="Unassembled WGS sequence"/>
</dbReference>
<name>A0A4R9GP51_9LEPT</name>
<protein>
    <submittedName>
        <fullName evidence="7">Cu(I)-responsive transcriptional regulator</fullName>
    </submittedName>
</protein>
<evidence type="ECO:0000256" key="3">
    <source>
        <dbReference type="ARBA" id="ARBA00023015"/>
    </source>
</evidence>
<dbReference type="PRINTS" id="PR00040">
    <property type="entry name" value="HTHMERR"/>
</dbReference>
<dbReference type="NCBIfam" id="TIGR02044">
    <property type="entry name" value="CueR"/>
    <property type="match status" value="1"/>
</dbReference>
<dbReference type="GO" id="GO:0003700">
    <property type="term" value="F:DNA-binding transcription factor activity"/>
    <property type="evidence" value="ECO:0007669"/>
    <property type="project" value="InterPro"/>
</dbReference>
<evidence type="ECO:0000259" key="6">
    <source>
        <dbReference type="PROSITE" id="PS50937"/>
    </source>
</evidence>
<dbReference type="InterPro" id="IPR000551">
    <property type="entry name" value="MerR-type_HTH_dom"/>
</dbReference>
<evidence type="ECO:0000256" key="5">
    <source>
        <dbReference type="ARBA" id="ARBA00023163"/>
    </source>
</evidence>
<dbReference type="GO" id="GO:0045893">
    <property type="term" value="P:positive regulation of DNA-templated transcription"/>
    <property type="evidence" value="ECO:0007669"/>
    <property type="project" value="InterPro"/>
</dbReference>
<dbReference type="Pfam" id="PF00376">
    <property type="entry name" value="MerR"/>
    <property type="match status" value="1"/>
</dbReference>
<dbReference type="GO" id="GO:0005507">
    <property type="term" value="F:copper ion binding"/>
    <property type="evidence" value="ECO:0007669"/>
    <property type="project" value="InterPro"/>
</dbReference>
<dbReference type="PANTHER" id="PTHR30204">
    <property type="entry name" value="REDOX-CYCLING DRUG-SENSING TRANSCRIPTIONAL ACTIVATOR SOXR"/>
    <property type="match status" value="1"/>
</dbReference>
<evidence type="ECO:0000256" key="1">
    <source>
        <dbReference type="ARBA" id="ARBA00004496"/>
    </source>
</evidence>
<dbReference type="Gene3D" id="1.10.1660.10">
    <property type="match status" value="1"/>
</dbReference>
<comment type="subcellular location">
    <subcellularLocation>
        <location evidence="1">Cytoplasm</location>
    </subcellularLocation>
</comment>
<dbReference type="PROSITE" id="PS50937">
    <property type="entry name" value="HTH_MERR_2"/>
    <property type="match status" value="1"/>
</dbReference>
<evidence type="ECO:0000313" key="7">
    <source>
        <dbReference type="EMBL" id="TGK17890.1"/>
    </source>
</evidence>
<organism evidence="7 8">
    <name type="scientific">Leptospira fluminis</name>
    <dbReference type="NCBI Taxonomy" id="2484979"/>
    <lineage>
        <taxon>Bacteria</taxon>
        <taxon>Pseudomonadati</taxon>
        <taxon>Spirochaetota</taxon>
        <taxon>Spirochaetia</taxon>
        <taxon>Leptospirales</taxon>
        <taxon>Leptospiraceae</taxon>
        <taxon>Leptospira</taxon>
    </lineage>
</organism>
<dbReference type="PROSITE" id="PS00552">
    <property type="entry name" value="HTH_MERR_1"/>
    <property type="match status" value="1"/>
</dbReference>
<dbReference type="InterPro" id="IPR015358">
    <property type="entry name" value="Tscrpt_reg_MerR_DNA-bd"/>
</dbReference>
<sequence length="131" mass="14949">MNIGELSKRSGVSPKLVRHYESLGLVSKALRNRSGYRIYGENDVHTLKFIKRARSLGFSLPEIKQLLGLWKNKSRASSQVKALALTHVQEMEEKILELEKMCSTLKHLAKHCHGDQRPDCPILDELEGERK</sequence>
<dbReference type="SUPFAM" id="SSF46955">
    <property type="entry name" value="Putative DNA-binding domain"/>
    <property type="match status" value="1"/>
</dbReference>
<dbReference type="PANTHER" id="PTHR30204:SF94">
    <property type="entry name" value="HEAVY METAL-DEPENDENT TRANSCRIPTIONAL REGULATOR HI_0293-RELATED"/>
    <property type="match status" value="1"/>
</dbReference>
<proteinExistence type="predicted"/>
<dbReference type="AlphaFoldDB" id="A0A4R9GP51"/>
<dbReference type="GO" id="GO:0005737">
    <property type="term" value="C:cytoplasm"/>
    <property type="evidence" value="ECO:0007669"/>
    <property type="project" value="UniProtKB-SubCell"/>
</dbReference>
<comment type="caution">
    <text evidence="7">The sequence shown here is derived from an EMBL/GenBank/DDBJ whole genome shotgun (WGS) entry which is preliminary data.</text>
</comment>
<dbReference type="CDD" id="cd01108">
    <property type="entry name" value="HTH_CueR"/>
    <property type="match status" value="1"/>
</dbReference>
<reference evidence="7" key="1">
    <citation type="journal article" date="2019" name="PLoS Negl. Trop. Dis.">
        <title>Revisiting the worldwide diversity of Leptospira species in the environment.</title>
        <authorList>
            <person name="Vincent A.T."/>
            <person name="Schiettekatte O."/>
            <person name="Bourhy P."/>
            <person name="Veyrier F.J."/>
            <person name="Picardeau M."/>
        </authorList>
    </citation>
    <scope>NUCLEOTIDE SEQUENCE [LARGE SCALE GENOMIC DNA]</scope>
    <source>
        <strain evidence="7">SCS5</strain>
    </source>
</reference>
<dbReference type="InterPro" id="IPR009061">
    <property type="entry name" value="DNA-bd_dom_put_sf"/>
</dbReference>
<dbReference type="InterPro" id="IPR047057">
    <property type="entry name" value="MerR_fam"/>
</dbReference>
<evidence type="ECO:0000256" key="4">
    <source>
        <dbReference type="ARBA" id="ARBA00023125"/>
    </source>
</evidence>
<dbReference type="RefSeq" id="WP_135813553.1">
    <property type="nucleotide sequence ID" value="NZ_RQEV01000011.1"/>
</dbReference>
<keyword evidence="4" id="KW-0238">DNA-binding</keyword>
<accession>A0A4R9GP51</accession>
<keyword evidence="3" id="KW-0805">Transcription regulation</keyword>
<evidence type="ECO:0000256" key="2">
    <source>
        <dbReference type="ARBA" id="ARBA00022490"/>
    </source>
</evidence>
<dbReference type="EMBL" id="RQEV01000011">
    <property type="protein sequence ID" value="TGK17890.1"/>
    <property type="molecule type" value="Genomic_DNA"/>
</dbReference>
<keyword evidence="2" id="KW-0963">Cytoplasm</keyword>
<dbReference type="Pfam" id="PF09278">
    <property type="entry name" value="MerR-DNA-bind"/>
    <property type="match status" value="1"/>
</dbReference>
<dbReference type="OrthoDB" id="9814833at2"/>
<dbReference type="GO" id="GO:0003677">
    <property type="term" value="F:DNA binding"/>
    <property type="evidence" value="ECO:0007669"/>
    <property type="project" value="UniProtKB-KW"/>
</dbReference>
<keyword evidence="5" id="KW-0804">Transcription</keyword>
<dbReference type="InterPro" id="IPR011789">
    <property type="entry name" value="CueR"/>
</dbReference>
<evidence type="ECO:0000313" key="8">
    <source>
        <dbReference type="Proteomes" id="UP000297855"/>
    </source>
</evidence>
<dbReference type="SMART" id="SM00422">
    <property type="entry name" value="HTH_MERR"/>
    <property type="match status" value="1"/>
</dbReference>
<gene>
    <name evidence="7" type="primary">cueR</name>
    <name evidence="7" type="ORF">EHO61_10490</name>
</gene>
<feature type="domain" description="HTH merR-type" evidence="6">
    <location>
        <begin position="1"/>
        <end position="69"/>
    </location>
</feature>
<keyword evidence="8" id="KW-1185">Reference proteome</keyword>